<proteinExistence type="predicted"/>
<keyword evidence="1" id="KW-0812">Transmembrane</keyword>
<dbReference type="AlphaFoldDB" id="A0A934IIW7"/>
<dbReference type="Proteomes" id="UP000642488">
    <property type="component" value="Unassembled WGS sequence"/>
</dbReference>
<name>A0A934IIW7_9RHOB</name>
<protein>
    <submittedName>
        <fullName evidence="2">Uncharacterized protein</fullName>
    </submittedName>
</protein>
<organism evidence="2 3">
    <name type="scientific">Palleronia pontilimi</name>
    <dbReference type="NCBI Taxonomy" id="1964209"/>
    <lineage>
        <taxon>Bacteria</taxon>
        <taxon>Pseudomonadati</taxon>
        <taxon>Pseudomonadota</taxon>
        <taxon>Alphaproteobacteria</taxon>
        <taxon>Rhodobacterales</taxon>
        <taxon>Roseobacteraceae</taxon>
        <taxon>Palleronia</taxon>
    </lineage>
</organism>
<keyword evidence="1" id="KW-1133">Transmembrane helix</keyword>
<comment type="caution">
    <text evidence="2">The sequence shown here is derived from an EMBL/GenBank/DDBJ whole genome shotgun (WGS) entry which is preliminary data.</text>
</comment>
<evidence type="ECO:0000313" key="2">
    <source>
        <dbReference type="EMBL" id="MBJ3763857.1"/>
    </source>
</evidence>
<evidence type="ECO:0000256" key="1">
    <source>
        <dbReference type="SAM" id="Phobius"/>
    </source>
</evidence>
<evidence type="ECO:0000313" key="3">
    <source>
        <dbReference type="Proteomes" id="UP000642488"/>
    </source>
</evidence>
<keyword evidence="1" id="KW-0472">Membrane</keyword>
<dbReference type="RefSeq" id="WP_198917026.1">
    <property type="nucleotide sequence ID" value="NZ_JAEKPD010000014.1"/>
</dbReference>
<dbReference type="EMBL" id="JAEKPD010000014">
    <property type="protein sequence ID" value="MBJ3763857.1"/>
    <property type="molecule type" value="Genomic_DNA"/>
</dbReference>
<gene>
    <name evidence="2" type="ORF">ILP92_13970</name>
</gene>
<sequence>MHHPNQFQGPGGRGPGEDLKGGFATCAAAMVSIVVSPPFHEFTAPYVWELSRRSYGPEMVDFIMVCWMILTWPLTFFAARAAIIAGLTVAGVYIAYRLI</sequence>
<keyword evidence="3" id="KW-1185">Reference proteome</keyword>
<accession>A0A934IIW7</accession>
<feature type="transmembrane region" description="Helical" evidence="1">
    <location>
        <begin position="62"/>
        <end position="95"/>
    </location>
</feature>
<reference evidence="2" key="1">
    <citation type="submission" date="2020-12" db="EMBL/GenBank/DDBJ databases">
        <title>Bacterial taxonomy.</title>
        <authorList>
            <person name="Pan X."/>
        </authorList>
    </citation>
    <scope>NUCLEOTIDE SEQUENCE</scope>
    <source>
        <strain evidence="2">KCTC 52957</strain>
    </source>
</reference>